<dbReference type="AlphaFoldDB" id="A0A2M8F4U1"/>
<dbReference type="Proteomes" id="UP000231383">
    <property type="component" value="Unassembled WGS sequence"/>
</dbReference>
<organism evidence="11 12">
    <name type="scientific">Candidatus Roizmanbacteria bacterium CG_4_9_14_0_2_um_filter_39_13</name>
    <dbReference type="NCBI Taxonomy" id="1974839"/>
    <lineage>
        <taxon>Bacteria</taxon>
        <taxon>Candidatus Roizmaniibacteriota</taxon>
    </lineage>
</organism>
<accession>A0A2M8F4U1</accession>
<dbReference type="EMBL" id="PFSC01000003">
    <property type="protein sequence ID" value="PJC34307.1"/>
    <property type="molecule type" value="Genomic_DNA"/>
</dbReference>
<evidence type="ECO:0000256" key="9">
    <source>
        <dbReference type="ARBA" id="ARBA00038276"/>
    </source>
</evidence>
<reference evidence="12" key="1">
    <citation type="submission" date="2017-09" db="EMBL/GenBank/DDBJ databases">
        <title>Depth-based differentiation of microbial function through sediment-hosted aquifers and enrichment of novel symbionts in the deep terrestrial subsurface.</title>
        <authorList>
            <person name="Probst A.J."/>
            <person name="Ladd B."/>
            <person name="Jarett J.K."/>
            <person name="Geller-Mcgrath D.E."/>
            <person name="Sieber C.M.K."/>
            <person name="Emerson J.B."/>
            <person name="Anantharaman K."/>
            <person name="Thomas B.C."/>
            <person name="Malmstrom R."/>
            <person name="Stieglmeier M."/>
            <person name="Klingl A."/>
            <person name="Woyke T."/>
            <person name="Ryan C.M."/>
            <person name="Banfield J.F."/>
        </authorList>
    </citation>
    <scope>NUCLEOTIDE SEQUENCE [LARGE SCALE GENOMIC DNA]</scope>
</reference>
<evidence type="ECO:0000256" key="1">
    <source>
        <dbReference type="ARBA" id="ARBA00001946"/>
    </source>
</evidence>
<dbReference type="GO" id="GO:0046872">
    <property type="term" value="F:metal ion binding"/>
    <property type="evidence" value="ECO:0007669"/>
    <property type="project" value="UniProtKB-KW"/>
</dbReference>
<proteinExistence type="inferred from homology"/>
<feature type="domain" description="Polymerase nucleotidyl transferase" evidence="10">
    <location>
        <begin position="16"/>
        <end position="89"/>
    </location>
</feature>
<keyword evidence="6" id="KW-0547">Nucleotide-binding</keyword>
<dbReference type="InterPro" id="IPR043519">
    <property type="entry name" value="NT_sf"/>
</dbReference>
<keyword evidence="4" id="KW-0548">Nucleotidyltransferase</keyword>
<comment type="similarity">
    <text evidence="9">Belongs to the MntA antitoxin family.</text>
</comment>
<evidence type="ECO:0000256" key="3">
    <source>
        <dbReference type="ARBA" id="ARBA00022679"/>
    </source>
</evidence>
<evidence type="ECO:0000256" key="4">
    <source>
        <dbReference type="ARBA" id="ARBA00022695"/>
    </source>
</evidence>
<dbReference type="PANTHER" id="PTHR33571">
    <property type="entry name" value="SSL8005 PROTEIN"/>
    <property type="match status" value="1"/>
</dbReference>
<evidence type="ECO:0000313" key="11">
    <source>
        <dbReference type="EMBL" id="PJC34307.1"/>
    </source>
</evidence>
<dbReference type="GO" id="GO:0005524">
    <property type="term" value="F:ATP binding"/>
    <property type="evidence" value="ECO:0007669"/>
    <property type="project" value="UniProtKB-KW"/>
</dbReference>
<evidence type="ECO:0000256" key="7">
    <source>
        <dbReference type="ARBA" id="ARBA00022840"/>
    </source>
</evidence>
<comment type="caution">
    <text evidence="11">The sequence shown here is derived from an EMBL/GenBank/DDBJ whole genome shotgun (WGS) entry which is preliminary data.</text>
</comment>
<dbReference type="CDD" id="cd05403">
    <property type="entry name" value="NT_KNTase_like"/>
    <property type="match status" value="1"/>
</dbReference>
<dbReference type="GO" id="GO:0016779">
    <property type="term" value="F:nucleotidyltransferase activity"/>
    <property type="evidence" value="ECO:0007669"/>
    <property type="project" value="UniProtKB-KW"/>
</dbReference>
<dbReference type="PANTHER" id="PTHR33571:SF14">
    <property type="entry name" value="PROTEIN ADENYLYLTRANSFERASE MJ0435-RELATED"/>
    <property type="match status" value="1"/>
</dbReference>
<protein>
    <submittedName>
        <fullName evidence="11">Nucleotidyltransferase</fullName>
    </submittedName>
</protein>
<evidence type="ECO:0000256" key="5">
    <source>
        <dbReference type="ARBA" id="ARBA00022723"/>
    </source>
</evidence>
<keyword evidence="2" id="KW-1277">Toxin-antitoxin system</keyword>
<evidence type="ECO:0000313" key="12">
    <source>
        <dbReference type="Proteomes" id="UP000231383"/>
    </source>
</evidence>
<name>A0A2M8F4U1_9BACT</name>
<dbReference type="Pfam" id="PF01909">
    <property type="entry name" value="NTP_transf_2"/>
    <property type="match status" value="1"/>
</dbReference>
<keyword evidence="5" id="KW-0479">Metal-binding</keyword>
<keyword evidence="3 11" id="KW-0808">Transferase</keyword>
<comment type="cofactor">
    <cofactor evidence="1">
        <name>Mg(2+)</name>
        <dbReference type="ChEBI" id="CHEBI:18420"/>
    </cofactor>
</comment>
<evidence type="ECO:0000259" key="10">
    <source>
        <dbReference type="Pfam" id="PF01909"/>
    </source>
</evidence>
<sequence length="95" mass="10867">MDIESIKYTMSPVFEKYGITYAAIFGSFARGEAKETSDIDLMVRLGKPMGMIDYMKFINSLESVTKRKVDVLTEKSLNKHIAPYVKSDIQTIYEK</sequence>
<gene>
    <name evidence="11" type="ORF">CO051_00110</name>
</gene>
<keyword evidence="7" id="KW-0067">ATP-binding</keyword>
<evidence type="ECO:0000256" key="6">
    <source>
        <dbReference type="ARBA" id="ARBA00022741"/>
    </source>
</evidence>
<dbReference type="SUPFAM" id="SSF81301">
    <property type="entry name" value="Nucleotidyltransferase"/>
    <property type="match status" value="1"/>
</dbReference>
<dbReference type="InterPro" id="IPR002934">
    <property type="entry name" value="Polymerase_NTP_transf_dom"/>
</dbReference>
<evidence type="ECO:0000256" key="8">
    <source>
        <dbReference type="ARBA" id="ARBA00022842"/>
    </source>
</evidence>
<keyword evidence="8" id="KW-0460">Magnesium</keyword>
<dbReference type="InterPro" id="IPR052038">
    <property type="entry name" value="Type-VII_TA_antitoxin"/>
</dbReference>
<evidence type="ECO:0000256" key="2">
    <source>
        <dbReference type="ARBA" id="ARBA00022649"/>
    </source>
</evidence>
<dbReference type="Gene3D" id="3.30.460.10">
    <property type="entry name" value="Beta Polymerase, domain 2"/>
    <property type="match status" value="1"/>
</dbReference>